<evidence type="ECO:0000256" key="1">
    <source>
        <dbReference type="ARBA" id="ARBA00004651"/>
    </source>
</evidence>
<feature type="transmembrane region" description="Helical" evidence="12">
    <location>
        <begin position="110"/>
        <end position="137"/>
    </location>
</feature>
<keyword evidence="8 10" id="KW-0675">Receptor</keyword>
<name>A0A8C8J4M7_ONCTS</name>
<dbReference type="KEGG" id="otw:112219080"/>
<dbReference type="PROSITE" id="PS50262">
    <property type="entry name" value="G_PROTEIN_RECEP_F1_2"/>
    <property type="match status" value="1"/>
</dbReference>
<keyword evidence="3 10" id="KW-0812">Transmembrane</keyword>
<dbReference type="GO" id="GO:0051967">
    <property type="term" value="P:negative regulation of synaptic transmission, glutamatergic"/>
    <property type="evidence" value="ECO:0007669"/>
    <property type="project" value="TreeGrafter"/>
</dbReference>
<evidence type="ECO:0000256" key="9">
    <source>
        <dbReference type="ARBA" id="ARBA00023224"/>
    </source>
</evidence>
<evidence type="ECO:0000256" key="6">
    <source>
        <dbReference type="ARBA" id="ARBA00023136"/>
    </source>
</evidence>
<dbReference type="GO" id="GO:0005886">
    <property type="term" value="C:plasma membrane"/>
    <property type="evidence" value="ECO:0007669"/>
    <property type="project" value="UniProtKB-SubCell"/>
</dbReference>
<dbReference type="PANTHER" id="PTHR24248">
    <property type="entry name" value="ADRENERGIC RECEPTOR-RELATED G-PROTEIN COUPLED RECEPTOR"/>
    <property type="match status" value="1"/>
</dbReference>
<dbReference type="PRINTS" id="PR00237">
    <property type="entry name" value="GPCRRHODOPSN"/>
</dbReference>
<evidence type="ECO:0000313" key="14">
    <source>
        <dbReference type="Ensembl" id="ENSOTSP00005088314.1"/>
    </source>
</evidence>
<evidence type="ECO:0000256" key="10">
    <source>
        <dbReference type="RuleBase" id="RU000688"/>
    </source>
</evidence>
<evidence type="ECO:0000256" key="3">
    <source>
        <dbReference type="ARBA" id="ARBA00022692"/>
    </source>
</evidence>
<dbReference type="Gene3D" id="1.20.1070.10">
    <property type="entry name" value="Rhodopsin 7-helix transmembrane proteins"/>
    <property type="match status" value="2"/>
</dbReference>
<evidence type="ECO:0000256" key="5">
    <source>
        <dbReference type="ARBA" id="ARBA00023040"/>
    </source>
</evidence>
<dbReference type="GO" id="GO:0004930">
    <property type="term" value="F:G protein-coupled receptor activity"/>
    <property type="evidence" value="ECO:0007669"/>
    <property type="project" value="UniProtKB-KW"/>
</dbReference>
<dbReference type="AlphaFoldDB" id="A0A8C8J4M7"/>
<feature type="transmembrane region" description="Helical" evidence="12">
    <location>
        <begin position="188"/>
        <end position="208"/>
    </location>
</feature>
<keyword evidence="4 12" id="KW-1133">Transmembrane helix</keyword>
<dbReference type="Ensembl" id="ENSOTST00005095856.2">
    <property type="protein sequence ID" value="ENSOTSP00005088314.1"/>
    <property type="gene ID" value="ENSOTSG00005041579.2"/>
</dbReference>
<evidence type="ECO:0000256" key="11">
    <source>
        <dbReference type="SAM" id="MobiDB-lite"/>
    </source>
</evidence>
<evidence type="ECO:0000256" key="8">
    <source>
        <dbReference type="ARBA" id="ARBA00023170"/>
    </source>
</evidence>
<dbReference type="SUPFAM" id="SSF81321">
    <property type="entry name" value="Family A G protein-coupled receptor-like"/>
    <property type="match status" value="1"/>
</dbReference>
<dbReference type="PANTHER" id="PTHR24248:SF143">
    <property type="entry name" value="D(4) DOPAMINE RECEPTOR"/>
    <property type="match status" value="1"/>
</dbReference>
<dbReference type="GO" id="GO:0007195">
    <property type="term" value="P:adenylate cyclase-inhibiting dopamine receptor signaling pathway"/>
    <property type="evidence" value="ECO:0007669"/>
    <property type="project" value="InterPro"/>
</dbReference>
<feature type="compositionally biased region" description="Polar residues" evidence="11">
    <location>
        <begin position="289"/>
        <end position="303"/>
    </location>
</feature>
<dbReference type="InterPro" id="IPR017452">
    <property type="entry name" value="GPCR_Rhodpsn_7TM"/>
</dbReference>
<keyword evidence="6 12" id="KW-0472">Membrane</keyword>
<evidence type="ECO:0000256" key="2">
    <source>
        <dbReference type="ARBA" id="ARBA00022475"/>
    </source>
</evidence>
<dbReference type="GO" id="GO:0001591">
    <property type="term" value="F:dopamine neurotransmitter receptor activity, coupled via Gi/Go"/>
    <property type="evidence" value="ECO:0007669"/>
    <property type="project" value="TreeGrafter"/>
</dbReference>
<dbReference type="RefSeq" id="XP_024236057.1">
    <property type="nucleotide sequence ID" value="XM_024380289.1"/>
</dbReference>
<dbReference type="Proteomes" id="UP000694402">
    <property type="component" value="Unassembled WGS sequence"/>
</dbReference>
<protein>
    <recommendedName>
        <fullName evidence="13">G-protein coupled receptors family 1 profile domain-containing protein</fullName>
    </recommendedName>
</protein>
<feature type="transmembrane region" description="Helical" evidence="12">
    <location>
        <begin position="149"/>
        <end position="168"/>
    </location>
</feature>
<gene>
    <name evidence="14" type="primary">LOC112219080</name>
</gene>
<evidence type="ECO:0000313" key="15">
    <source>
        <dbReference type="Proteomes" id="UP000694402"/>
    </source>
</evidence>
<dbReference type="GeneID" id="112219080"/>
<dbReference type="GO" id="GO:0071875">
    <property type="term" value="P:adrenergic receptor signaling pathway"/>
    <property type="evidence" value="ECO:0007669"/>
    <property type="project" value="UniProtKB-ARBA"/>
</dbReference>
<dbReference type="PRINTS" id="PR00242">
    <property type="entry name" value="DOPAMINER"/>
</dbReference>
<keyword evidence="7" id="KW-1015">Disulfide bond</keyword>
<dbReference type="FunFam" id="1.20.1070.10:FF:000066">
    <property type="entry name" value="Dopamine receptor D3"/>
    <property type="match status" value="1"/>
</dbReference>
<dbReference type="InterPro" id="IPR000276">
    <property type="entry name" value="GPCR_Rhodpsn"/>
</dbReference>
<keyword evidence="5 10" id="KW-0297">G-protein coupled receptor</keyword>
<dbReference type="CDD" id="cd15308">
    <property type="entry name" value="7tmA_D4_dopamine_R"/>
    <property type="match status" value="1"/>
</dbReference>
<dbReference type="GO" id="GO:0014059">
    <property type="term" value="P:regulation of dopamine secretion"/>
    <property type="evidence" value="ECO:0007669"/>
    <property type="project" value="TreeGrafter"/>
</dbReference>
<organism evidence="14 15">
    <name type="scientific">Oncorhynchus tshawytscha</name>
    <name type="common">Chinook salmon</name>
    <name type="synonym">Salmo tshawytscha</name>
    <dbReference type="NCBI Taxonomy" id="74940"/>
    <lineage>
        <taxon>Eukaryota</taxon>
        <taxon>Metazoa</taxon>
        <taxon>Chordata</taxon>
        <taxon>Craniata</taxon>
        <taxon>Vertebrata</taxon>
        <taxon>Euteleostomi</taxon>
        <taxon>Actinopterygii</taxon>
        <taxon>Neopterygii</taxon>
        <taxon>Teleostei</taxon>
        <taxon>Protacanthopterygii</taxon>
        <taxon>Salmoniformes</taxon>
        <taxon>Salmonidae</taxon>
        <taxon>Salmoninae</taxon>
        <taxon>Oncorhynchus</taxon>
    </lineage>
</organism>
<feature type="transmembrane region" description="Helical" evidence="12">
    <location>
        <begin position="385"/>
        <end position="408"/>
    </location>
</feature>
<dbReference type="InterPro" id="IPR002185">
    <property type="entry name" value="Dopamine_D4_rcpt"/>
</dbReference>
<dbReference type="PRINTS" id="PR00569">
    <property type="entry name" value="DOPAMINED4R"/>
</dbReference>
<dbReference type="GeneTree" id="ENSGT00940000160974"/>
<keyword evidence="9 10" id="KW-0807">Transducer</keyword>
<evidence type="ECO:0000256" key="12">
    <source>
        <dbReference type="SAM" id="Phobius"/>
    </source>
</evidence>
<keyword evidence="15" id="KW-1185">Reference proteome</keyword>
<dbReference type="GO" id="GO:0043266">
    <property type="term" value="P:regulation of potassium ion transport"/>
    <property type="evidence" value="ECO:0007669"/>
    <property type="project" value="TreeGrafter"/>
</dbReference>
<feature type="region of interest" description="Disordered" evidence="11">
    <location>
        <begin position="277"/>
        <end position="303"/>
    </location>
</feature>
<keyword evidence="2" id="KW-1003">Cell membrane</keyword>
<proteinExistence type="inferred from homology"/>
<sequence length="427" mass="48389">MPANLTVSNNTVLVLGAEINTAQTRDTDYNFPALIFGILLIVVIICGNLLVCLSVYREKALKTTTNYFIVSLAVADLMLAVLVLPLFIYVEFQGGLWSLNMHVCDGLMTMDVMLCTASIFNLCAISIDRFIAVSIPLNYNLKHVDQRQIFLLSGTWILALAVASPVMFGIQNVPQRDSTECKLEDDNFVVYSSVCSFFIPCPIMLLLYCGMFRGLRRWEEARKAKLRSSILVCRKFQDATASVPPLDSLPPPLPPIIKRKELTDMKPELKDINLEELDPYPLESPDGPYNNSSPDTPDRPYNNSLTTTEYKDGPVPTVVAYSNIRYNLHPQTDPHQKKRAKINCRERKAMKVLPVVVGAFLFCWTPFFVVHTMRALCATCYIPPWLMSIVTWLGYVNSALNPIIYTVFNTEFRNYFNKFLHSCCIYR</sequence>
<feature type="transmembrane region" description="Helical" evidence="12">
    <location>
        <begin position="33"/>
        <end position="56"/>
    </location>
</feature>
<evidence type="ECO:0000259" key="13">
    <source>
        <dbReference type="PROSITE" id="PS50262"/>
    </source>
</evidence>
<dbReference type="GO" id="GO:0051481">
    <property type="term" value="P:negative regulation of cytosolic calcium ion concentration"/>
    <property type="evidence" value="ECO:0007669"/>
    <property type="project" value="TreeGrafter"/>
</dbReference>
<reference evidence="14" key="1">
    <citation type="submission" date="2025-08" db="UniProtKB">
        <authorList>
            <consortium name="Ensembl"/>
        </authorList>
    </citation>
    <scope>IDENTIFICATION</scope>
</reference>
<comment type="subcellular location">
    <subcellularLocation>
        <location evidence="1">Cell membrane</location>
        <topology evidence="1">Multi-pass membrane protein</topology>
    </subcellularLocation>
</comment>
<feature type="domain" description="G-protein coupled receptors family 1 profile" evidence="13">
    <location>
        <begin position="47"/>
        <end position="405"/>
    </location>
</feature>
<dbReference type="InterPro" id="IPR000929">
    <property type="entry name" value="Dopamine_rcpt"/>
</dbReference>
<feature type="transmembrane region" description="Helical" evidence="12">
    <location>
        <begin position="68"/>
        <end position="90"/>
    </location>
</feature>
<dbReference type="GO" id="GO:0060158">
    <property type="term" value="P:phospholipase C-activating dopamine receptor signaling pathway"/>
    <property type="evidence" value="ECO:0007669"/>
    <property type="project" value="TreeGrafter"/>
</dbReference>
<dbReference type="Pfam" id="PF00001">
    <property type="entry name" value="7tm_1"/>
    <property type="match status" value="1"/>
</dbReference>
<dbReference type="GO" id="GO:0045202">
    <property type="term" value="C:synapse"/>
    <property type="evidence" value="ECO:0007669"/>
    <property type="project" value="GOC"/>
</dbReference>
<reference evidence="14" key="2">
    <citation type="submission" date="2025-09" db="UniProtKB">
        <authorList>
            <consortium name="Ensembl"/>
        </authorList>
    </citation>
    <scope>IDENTIFICATION</scope>
</reference>
<evidence type="ECO:0000256" key="7">
    <source>
        <dbReference type="ARBA" id="ARBA00023157"/>
    </source>
</evidence>
<evidence type="ECO:0000256" key="4">
    <source>
        <dbReference type="ARBA" id="ARBA00022989"/>
    </source>
</evidence>
<feature type="transmembrane region" description="Helical" evidence="12">
    <location>
        <begin position="352"/>
        <end position="373"/>
    </location>
</feature>
<dbReference type="PROSITE" id="PS00237">
    <property type="entry name" value="G_PROTEIN_RECEP_F1_1"/>
    <property type="match status" value="1"/>
</dbReference>
<accession>A0A8C8J4M7</accession>
<dbReference type="SMART" id="SM01381">
    <property type="entry name" value="7TM_GPCR_Srsx"/>
    <property type="match status" value="1"/>
</dbReference>
<comment type="similarity">
    <text evidence="10">Belongs to the G-protein coupled receptor 1 family.</text>
</comment>